<dbReference type="Gene3D" id="1.10.4080.10">
    <property type="entry name" value="ADP-ribosylation/Crystallin J1"/>
    <property type="match status" value="1"/>
</dbReference>
<dbReference type="OrthoDB" id="9798107at2"/>
<evidence type="ECO:0000313" key="4">
    <source>
        <dbReference type="EMBL" id="BBF24046.1"/>
    </source>
</evidence>
<keyword evidence="3" id="KW-0460">Magnesium</keyword>
<dbReference type="GO" id="GO:0016787">
    <property type="term" value="F:hydrolase activity"/>
    <property type="evidence" value="ECO:0007669"/>
    <property type="project" value="UniProtKB-KW"/>
</dbReference>
<sequence>MTDREILKDRIAGAIAGMVLGDALGVPGELWPREKVRDRYGWIDTFLDGAEDNIVACYFKAGHYTDDSAQAFVVLEALLEAGTVPPVRVLADRLIDWVKSMNGFEINLLGPSSKASLLAHSRGEDATPYTKQSLTNGAAMRIAPVGCLVAYDETEKLAETVRRVSVVTHATDVAISGAAMVAQAVASAVAGRSWDEIVDDMNRIHPVAAAKGEPTWAASIRTRFDAFRTLYAAREWKDADEASRFIYDFLGTGTMTSESVTAALAVAWVCRDAKEAAIMCANMGGDTDTMGAMACAICGAKAGLSGLPADWIEYLEKTNDLDFRALAERIVAARKTFTLDAAEVPNA</sequence>
<feature type="binding site" evidence="3">
    <location>
        <position position="289"/>
    </location>
    <ligand>
        <name>Mg(2+)</name>
        <dbReference type="ChEBI" id="CHEBI:18420"/>
        <label>1</label>
    </ligand>
</feature>
<reference evidence="4 5" key="1">
    <citation type="journal article" date="2018" name="Int. J. Syst. Evol. Microbiol.">
        <title>Mesosutterella multiformis gen. nov., sp. nov., a member of the family Sutterellaceae and Sutterella megalosphaeroides sp. nov., isolated from human faeces.</title>
        <authorList>
            <person name="Sakamoto M."/>
            <person name="Ikeyama N."/>
            <person name="Kunihiro T."/>
            <person name="Iino T."/>
            <person name="Yuki M."/>
            <person name="Ohkuma M."/>
        </authorList>
    </citation>
    <scope>NUCLEOTIDE SEQUENCE [LARGE SCALE GENOMIC DNA]</scope>
    <source>
        <strain evidence="4 5">6FBBBH3</strain>
    </source>
</reference>
<evidence type="ECO:0008006" key="6">
    <source>
        <dbReference type="Google" id="ProtNLM"/>
    </source>
</evidence>
<dbReference type="InterPro" id="IPR005502">
    <property type="entry name" value="Ribosyl_crysJ1"/>
</dbReference>
<proteinExistence type="inferred from homology"/>
<evidence type="ECO:0000256" key="2">
    <source>
        <dbReference type="ARBA" id="ARBA00022801"/>
    </source>
</evidence>
<feature type="binding site" evidence="3">
    <location>
        <position position="65"/>
    </location>
    <ligand>
        <name>Mg(2+)</name>
        <dbReference type="ChEBI" id="CHEBI:18420"/>
        <label>1</label>
    </ligand>
</feature>
<feature type="binding site" evidence="3">
    <location>
        <position position="66"/>
    </location>
    <ligand>
        <name>Mg(2+)</name>
        <dbReference type="ChEBI" id="CHEBI:18420"/>
        <label>1</label>
    </ligand>
</feature>
<name>A0A2Z6IH20_9BURK</name>
<keyword evidence="5" id="KW-1185">Reference proteome</keyword>
<keyword evidence="3" id="KW-0479">Metal-binding</keyword>
<dbReference type="Proteomes" id="UP000271003">
    <property type="component" value="Chromosome"/>
</dbReference>
<evidence type="ECO:0000256" key="3">
    <source>
        <dbReference type="PIRSR" id="PIRSR605502-1"/>
    </source>
</evidence>
<evidence type="ECO:0000313" key="5">
    <source>
        <dbReference type="Proteomes" id="UP000271003"/>
    </source>
</evidence>
<protein>
    <recommendedName>
        <fullName evidence="6">ADP-ribosylglycohydrolase</fullName>
    </recommendedName>
</protein>
<feature type="binding site" evidence="3">
    <location>
        <position position="286"/>
    </location>
    <ligand>
        <name>Mg(2+)</name>
        <dbReference type="ChEBI" id="CHEBI:18420"/>
        <label>1</label>
    </ligand>
</feature>
<feature type="binding site" evidence="3">
    <location>
        <position position="67"/>
    </location>
    <ligand>
        <name>Mg(2+)</name>
        <dbReference type="ChEBI" id="CHEBI:18420"/>
        <label>1</label>
    </ligand>
</feature>
<dbReference type="GO" id="GO:0046872">
    <property type="term" value="F:metal ion binding"/>
    <property type="evidence" value="ECO:0007669"/>
    <property type="project" value="UniProtKB-KW"/>
</dbReference>
<dbReference type="AlphaFoldDB" id="A0A2Z6IH20"/>
<gene>
    <name evidence="4" type="ORF">SUTMEG_19370</name>
</gene>
<dbReference type="PANTHER" id="PTHR16222">
    <property type="entry name" value="ADP-RIBOSYLGLYCOHYDROLASE"/>
    <property type="match status" value="1"/>
</dbReference>
<dbReference type="EMBL" id="AP018786">
    <property type="protein sequence ID" value="BBF24046.1"/>
    <property type="molecule type" value="Genomic_DNA"/>
</dbReference>
<dbReference type="Pfam" id="PF03747">
    <property type="entry name" value="ADP_ribosyl_GH"/>
    <property type="match status" value="1"/>
</dbReference>
<dbReference type="SUPFAM" id="SSF101478">
    <property type="entry name" value="ADP-ribosylglycohydrolase"/>
    <property type="match status" value="1"/>
</dbReference>
<comment type="cofactor">
    <cofactor evidence="3">
        <name>Mg(2+)</name>
        <dbReference type="ChEBI" id="CHEBI:18420"/>
    </cofactor>
    <text evidence="3">Binds 2 magnesium ions per subunit.</text>
</comment>
<dbReference type="RefSeq" id="WP_120177595.1">
    <property type="nucleotide sequence ID" value="NZ_AP018786.1"/>
</dbReference>
<dbReference type="InterPro" id="IPR050792">
    <property type="entry name" value="ADP-ribosylglycohydrolase"/>
</dbReference>
<evidence type="ECO:0000256" key="1">
    <source>
        <dbReference type="ARBA" id="ARBA00010702"/>
    </source>
</evidence>
<feature type="binding site" evidence="3">
    <location>
        <position position="288"/>
    </location>
    <ligand>
        <name>Mg(2+)</name>
        <dbReference type="ChEBI" id="CHEBI:18420"/>
        <label>1</label>
    </ligand>
</feature>
<organism evidence="4 5">
    <name type="scientific">Sutterella megalosphaeroides</name>
    <dbReference type="NCBI Taxonomy" id="2494234"/>
    <lineage>
        <taxon>Bacteria</taxon>
        <taxon>Pseudomonadati</taxon>
        <taxon>Pseudomonadota</taxon>
        <taxon>Betaproteobacteria</taxon>
        <taxon>Burkholderiales</taxon>
        <taxon>Sutterellaceae</taxon>
        <taxon>Sutterella</taxon>
    </lineage>
</organism>
<keyword evidence="2" id="KW-0378">Hydrolase</keyword>
<dbReference type="KEGG" id="sutt:SUTMEG_19370"/>
<accession>A0A2Z6IH20</accession>
<dbReference type="PANTHER" id="PTHR16222:SF24">
    <property type="entry name" value="ADP-RIBOSYLHYDROLASE ARH3"/>
    <property type="match status" value="1"/>
</dbReference>
<comment type="similarity">
    <text evidence="1">Belongs to the ADP-ribosylglycohydrolase family.</text>
</comment>
<dbReference type="InterPro" id="IPR036705">
    <property type="entry name" value="Ribosyl_crysJ1_sf"/>
</dbReference>